<comment type="caution">
    <text evidence="3">The sequence shown here is derived from an EMBL/GenBank/DDBJ whole genome shotgun (WGS) entry which is preliminary data.</text>
</comment>
<evidence type="ECO:0000256" key="1">
    <source>
        <dbReference type="SAM" id="Coils"/>
    </source>
</evidence>
<evidence type="ECO:0000313" key="4">
    <source>
        <dbReference type="Proteomes" id="UP000822688"/>
    </source>
</evidence>
<reference evidence="3" key="1">
    <citation type="submission" date="2020-06" db="EMBL/GenBank/DDBJ databases">
        <title>WGS assembly of Ceratodon purpureus strain R40.</title>
        <authorList>
            <person name="Carey S.B."/>
            <person name="Jenkins J."/>
            <person name="Shu S."/>
            <person name="Lovell J.T."/>
            <person name="Sreedasyam A."/>
            <person name="Maumus F."/>
            <person name="Tiley G.P."/>
            <person name="Fernandez-Pozo N."/>
            <person name="Barry K."/>
            <person name="Chen C."/>
            <person name="Wang M."/>
            <person name="Lipzen A."/>
            <person name="Daum C."/>
            <person name="Saski C.A."/>
            <person name="Payton A.C."/>
            <person name="Mcbreen J.C."/>
            <person name="Conrad R.E."/>
            <person name="Kollar L.M."/>
            <person name="Olsson S."/>
            <person name="Huttunen S."/>
            <person name="Landis J.B."/>
            <person name="Wickett N.J."/>
            <person name="Johnson M.G."/>
            <person name="Rensing S.A."/>
            <person name="Grimwood J."/>
            <person name="Schmutz J."/>
            <person name="Mcdaniel S.F."/>
        </authorList>
    </citation>
    <scope>NUCLEOTIDE SEQUENCE</scope>
    <source>
        <strain evidence="3">R40</strain>
    </source>
</reference>
<dbReference type="Proteomes" id="UP000822688">
    <property type="component" value="Chromosome 7"/>
</dbReference>
<feature type="region of interest" description="Disordered" evidence="2">
    <location>
        <begin position="285"/>
        <end position="349"/>
    </location>
</feature>
<gene>
    <name evidence="3" type="ORF">KC19_7G056800</name>
</gene>
<organism evidence="3 4">
    <name type="scientific">Ceratodon purpureus</name>
    <name type="common">Fire moss</name>
    <name type="synonym">Dicranum purpureum</name>
    <dbReference type="NCBI Taxonomy" id="3225"/>
    <lineage>
        <taxon>Eukaryota</taxon>
        <taxon>Viridiplantae</taxon>
        <taxon>Streptophyta</taxon>
        <taxon>Embryophyta</taxon>
        <taxon>Bryophyta</taxon>
        <taxon>Bryophytina</taxon>
        <taxon>Bryopsida</taxon>
        <taxon>Dicranidae</taxon>
        <taxon>Pseudoditrichales</taxon>
        <taxon>Ditrichaceae</taxon>
        <taxon>Ceratodon</taxon>
    </lineage>
</organism>
<feature type="compositionally biased region" description="Basic and acidic residues" evidence="2">
    <location>
        <begin position="483"/>
        <end position="499"/>
    </location>
</feature>
<dbReference type="GO" id="GO:0003682">
    <property type="term" value="F:chromatin binding"/>
    <property type="evidence" value="ECO:0007669"/>
    <property type="project" value="TreeGrafter"/>
</dbReference>
<feature type="compositionally biased region" description="Low complexity" evidence="2">
    <location>
        <begin position="95"/>
        <end position="109"/>
    </location>
</feature>
<feature type="compositionally biased region" description="Low complexity" evidence="2">
    <location>
        <begin position="149"/>
        <end position="163"/>
    </location>
</feature>
<feature type="coiled-coil region" evidence="1">
    <location>
        <begin position="1397"/>
        <end position="1442"/>
    </location>
</feature>
<feature type="coiled-coil region" evidence="1">
    <location>
        <begin position="1560"/>
        <end position="1682"/>
    </location>
</feature>
<feature type="region of interest" description="Disordered" evidence="2">
    <location>
        <begin position="42"/>
        <end position="182"/>
    </location>
</feature>
<sequence>MGDCGRVLQIESCATPVAQDMSDARDIARRFEQLETQWMSFQKKSAKLEGDKDNSQKSTTNSPRNHLQKNAVSSAASSYSNPLFTNHTTAKPAQTTADRTSTASSRISSPYAGSAINPDRAPFSCFRQRKSGSLATSPRDGTVAKDDNSSSLVSPSASMLSSPRPNSEKTFKDGQVSPSSESMYTRATVPTFFREKPPLSPAVQTISKAPTLGNEKDVTCAASSITRHTLRKKTEYRRELRSSLKLPEILGLECPQQSTSATKSSTGDNSRECECDAEMVESLHSINYPSSSDPGTYSSGKGPPEPHLTSSGQPEQSNDAHIDQSRSPPSVPQTSATEEDEQLNPLLGFEGVPDRNISWRVLAERGVLTEGSLRMDKHPTELNLEIDKTLSTDNPVKHVNEVLPKNGNCLKLEVQIDKKDIFEADHVKLGDRVDKHAMQVNWELRLSKREAALRIAEEKILEEQQSISQARLAVSRCEDSLRQREHDVQQESEKQKNDLTESLNSIETGKTVMKKLCTGLKDVLWHLEQKEKMLQNTWQELKDSVDTESVFGDHSFGFEPEVPQKDRRSATFEGISFLIAEGKCEEWCSTVVGICERLVGYMSRETHLQKWGTVLEREGMRLAKMTQEMAKAKEAATEQCARSEEMMKCAEEQATCMDEERIKLARERDNLILWVTHLQERRKAVAECEREAATSLAEVQKKAADLFVHESNIDGRALEISALQEELRVTSQRLQDDQELINREKHKVQEKLRQAAGREREADSKISVMKKLQVDLNVKAEQLEKDRAFDEKRKEKLLLTLQETEARINAKEISLRELEKELDLKGAAAEEMTNNLNEREKLLTGLQRQMEQERSKMREMMTTLEKGKSRLKEAEEAVAEAHSSKKSAEEAWARTAQEHRESTEFLKSVEERLKQWEDRLRCKEKDLQGQQKKLQEIENQARQEQEHSEALHAKLVQEQESWTHELKAKQEGLSKRSRILDAKEEEINNDLERLTEERRVALEDIKRLAEMETRAWGAERELQTKHDEHLKEVRKHASEYHSQVEDLELAKREVKKEFEEVRAKKQELKIWQREAEETLQNRIDSFIKGKEELTAQIKELKKLQMDIEQAGSQIIDRVAELDQASTRLERQRHKVETSKSKLEGLADKLATHQEVLKRRESEFLTQESKLVAVQNGLKKMAAEAATKEKNLRSREQAVIDSENDLHDVEARLLNERKDLEKMIAEVEQHAAKLKEETASVEEISRSRTHDELMIEERREQLQVKERQLADFEADLKKKAKSLEEHGQTISKLEVQVKERLQRAVDFETKTEELEKGWERLAFEREALNRANLKADIHKTAGTHKVQWQMDSEKDDIKRKGVELQRTEIMEDLRAREAGIEAREAKAVEREAALLKMEQQTKAHKDQVEKDAQELRQQLHGARAELEDQRRYVEEKCKAAEAIASVVEEREAMLKLREQDLTQIQATESEGYHGGVSHDKLHTRQSSAVGGSAEYEYQAQMLGMRLTDTEELADVAHWMNKSDKREARLGYQHVAKEFRTQHVLVHNQMDEGMEDRLKQMEESFQKEAAKISKERADLKLQQQDLEETRKAVEEVKLTLTAQLKATKQMVADAALTAQNASREREALEEERKRLARDKKDAEASVAAKEAKLSMEAKQIENMKSMLEQEKAKAMELIQQSAKRAMSTEHAKAESSTSPWDSIILHKDSQCEASLKNREKELDCSADAIRREKKNLKEERAHVKMLHDALEREQIEHSHASLKNIAKADALIKDAENRMAWEEIKKRRERERVIGEAHGWDPTSEGSSNDRSHTAEQEFSFSAMKGELEVNCSNADLGEGSGRNIQAYHELTNHKISNTKWDEAFGSATSSISATYNQTTPEKMTVNSSYRQILEKNGVPSRKRLENVMTSLMHARQASRSRLQRTENALLAFPPSSGFITQVQQALNTLSARLGLMEQIEEGLESHLRKAYETESPESEGMLVDKVQLLCRMEEQQSLRAEWEEDMQRQLETISMLQAASRSSPNFSTPPRISNQGALPMNDWQNHSNNMYQNDKGHLAYELMGRVSGNAGENSNADLLNGGSRPSNQFSPLNWNTTFESHQGVDSKGLSFSPLVDYEYLSSPANHHSADPGTHESGSHERNTRRKLLLSPPQMAYS</sequence>
<dbReference type="EMBL" id="CM026428">
    <property type="protein sequence ID" value="KAG0566346.1"/>
    <property type="molecule type" value="Genomic_DNA"/>
</dbReference>
<feature type="region of interest" description="Disordered" evidence="2">
    <location>
        <begin position="2121"/>
        <end position="2156"/>
    </location>
</feature>
<proteinExistence type="predicted"/>
<dbReference type="GO" id="GO:0000796">
    <property type="term" value="C:condensin complex"/>
    <property type="evidence" value="ECO:0007669"/>
    <property type="project" value="TreeGrafter"/>
</dbReference>
<protein>
    <submittedName>
        <fullName evidence="3">Uncharacterized protein</fullName>
    </submittedName>
</protein>
<feature type="coiled-coil region" evidence="1">
    <location>
        <begin position="1991"/>
        <end position="2018"/>
    </location>
</feature>
<keyword evidence="1" id="KW-0175">Coiled coil</keyword>
<dbReference type="GO" id="GO:0007076">
    <property type="term" value="P:mitotic chromosome condensation"/>
    <property type="evidence" value="ECO:0007669"/>
    <property type="project" value="TreeGrafter"/>
</dbReference>
<feature type="compositionally biased region" description="Polar residues" evidence="2">
    <location>
        <begin position="308"/>
        <end position="317"/>
    </location>
</feature>
<dbReference type="GO" id="GO:0000793">
    <property type="term" value="C:condensed chromosome"/>
    <property type="evidence" value="ECO:0007669"/>
    <property type="project" value="TreeGrafter"/>
</dbReference>
<evidence type="ECO:0000313" key="3">
    <source>
        <dbReference type="EMBL" id="KAG0566346.1"/>
    </source>
</evidence>
<dbReference type="PANTHER" id="PTHR43941:SF4">
    <property type="entry name" value="AH_BAR DOMAIN SUPERFAMILY PROTEIN"/>
    <property type="match status" value="1"/>
</dbReference>
<feature type="compositionally biased region" description="Polar residues" evidence="2">
    <location>
        <begin position="56"/>
        <end position="70"/>
    </location>
</feature>
<dbReference type="GO" id="GO:0000785">
    <property type="term" value="C:chromatin"/>
    <property type="evidence" value="ECO:0007669"/>
    <property type="project" value="TreeGrafter"/>
</dbReference>
<keyword evidence="4" id="KW-1185">Reference proteome</keyword>
<feature type="coiled-coil region" evidence="1">
    <location>
        <begin position="780"/>
        <end position="1162"/>
    </location>
</feature>
<dbReference type="PANTHER" id="PTHR43941">
    <property type="entry name" value="STRUCTURAL MAINTENANCE OF CHROMOSOMES PROTEIN 2"/>
    <property type="match status" value="1"/>
</dbReference>
<evidence type="ECO:0000256" key="2">
    <source>
        <dbReference type="SAM" id="MobiDB-lite"/>
    </source>
</evidence>
<feature type="compositionally biased region" description="Polar residues" evidence="2">
    <location>
        <begin position="285"/>
        <end position="299"/>
    </location>
</feature>
<feature type="compositionally biased region" description="Basic and acidic residues" evidence="2">
    <location>
        <begin position="2126"/>
        <end position="2140"/>
    </location>
</feature>
<feature type="coiled-coil region" evidence="1">
    <location>
        <begin position="615"/>
        <end position="653"/>
    </location>
</feature>
<accession>A0A8T0H366</accession>
<feature type="compositionally biased region" description="Basic and acidic residues" evidence="2">
    <location>
        <begin position="46"/>
        <end position="55"/>
    </location>
</feature>
<name>A0A8T0H366_CERPU</name>
<feature type="compositionally biased region" description="Low complexity" evidence="2">
    <location>
        <begin position="71"/>
        <end position="80"/>
    </location>
</feature>
<feature type="compositionally biased region" description="Polar residues" evidence="2">
    <location>
        <begin position="325"/>
        <end position="336"/>
    </location>
</feature>
<feature type="coiled-coil region" evidence="1">
    <location>
        <begin position="1205"/>
        <end position="1281"/>
    </location>
</feature>
<feature type="coiled-coil region" evidence="1">
    <location>
        <begin position="1717"/>
        <end position="1790"/>
    </location>
</feature>
<feature type="compositionally biased region" description="Polar residues" evidence="2">
    <location>
        <begin position="81"/>
        <end position="94"/>
    </location>
</feature>
<feature type="region of interest" description="Disordered" evidence="2">
    <location>
        <begin position="483"/>
        <end position="502"/>
    </location>
</feature>